<evidence type="ECO:0000313" key="1">
    <source>
        <dbReference type="EMBL" id="EGJ36046.1"/>
    </source>
</evidence>
<dbReference type="InterPro" id="IPR036412">
    <property type="entry name" value="HAD-like_sf"/>
</dbReference>
<dbReference type="InterPro" id="IPR006379">
    <property type="entry name" value="HAD-SF_hydro_IIB"/>
</dbReference>
<reference evidence="1 2" key="1">
    <citation type="submission" date="2011-03" db="EMBL/GenBank/DDBJ databases">
        <authorList>
            <person name="Muzny D."/>
            <person name="Qin X."/>
            <person name="Deng J."/>
            <person name="Jiang H."/>
            <person name="Liu Y."/>
            <person name="Qu J."/>
            <person name="Song X.-Z."/>
            <person name="Zhang L."/>
            <person name="Thornton R."/>
            <person name="Coyle M."/>
            <person name="Francisco L."/>
            <person name="Jackson L."/>
            <person name="Javaid M."/>
            <person name="Korchina V."/>
            <person name="Kovar C."/>
            <person name="Mata R."/>
            <person name="Mathew T."/>
            <person name="Ngo R."/>
            <person name="Nguyen L."/>
            <person name="Nguyen N."/>
            <person name="Okwuonu G."/>
            <person name="Ongeri F."/>
            <person name="Pham C."/>
            <person name="Simmons D."/>
            <person name="Wilczek-Boney K."/>
            <person name="Hale W."/>
            <person name="Jakkamsetti A."/>
            <person name="Pham P."/>
            <person name="Ruth R."/>
            <person name="San Lucas F."/>
            <person name="Warren J."/>
            <person name="Zhang J."/>
            <person name="Zhao Z."/>
            <person name="Zhou C."/>
            <person name="Zhu D."/>
            <person name="Lee S."/>
            <person name="Bess C."/>
            <person name="Blankenburg K."/>
            <person name="Forbes L."/>
            <person name="Fu Q."/>
            <person name="Gubbala S."/>
            <person name="Hirani K."/>
            <person name="Jayaseelan J.C."/>
            <person name="Lara F."/>
            <person name="Munidasa M."/>
            <person name="Palculict T."/>
            <person name="Patil S."/>
            <person name="Pu L.-L."/>
            <person name="Saada N."/>
            <person name="Tang L."/>
            <person name="Weissenberger G."/>
            <person name="Zhu Y."/>
            <person name="Hemphill L."/>
            <person name="Shang Y."/>
            <person name="Youmans B."/>
            <person name="Ayvaz T."/>
            <person name="Ross M."/>
            <person name="Santibanez J."/>
            <person name="Aqrawi P."/>
            <person name="Gross S."/>
            <person name="Joshi V."/>
            <person name="Fowler G."/>
            <person name="Nazareth L."/>
            <person name="Reid J."/>
            <person name="Worley K."/>
            <person name="Petrosino J."/>
            <person name="Highlander S."/>
            <person name="Gibbs R."/>
        </authorList>
    </citation>
    <scope>NUCLEOTIDE SEQUENCE [LARGE SCALE GENOMIC DNA]</scope>
    <source>
        <strain evidence="1 2">SK1056</strain>
    </source>
</reference>
<dbReference type="Gene3D" id="3.40.50.1000">
    <property type="entry name" value="HAD superfamily/HAD-like"/>
    <property type="match status" value="1"/>
</dbReference>
<organism evidence="1 2">
    <name type="scientific">Streptococcus sanguinis SK1056</name>
    <dbReference type="NCBI Taxonomy" id="888820"/>
    <lineage>
        <taxon>Bacteria</taxon>
        <taxon>Bacillati</taxon>
        <taxon>Bacillota</taxon>
        <taxon>Bacilli</taxon>
        <taxon>Lactobacillales</taxon>
        <taxon>Streptococcaceae</taxon>
        <taxon>Streptococcus</taxon>
    </lineage>
</organism>
<dbReference type="GO" id="GO:0016791">
    <property type="term" value="F:phosphatase activity"/>
    <property type="evidence" value="ECO:0007669"/>
    <property type="project" value="UniProtKB-ARBA"/>
</dbReference>
<dbReference type="PATRIC" id="fig|888820.3.peg.2205"/>
<dbReference type="Proteomes" id="UP000004171">
    <property type="component" value="Unassembled WGS sequence"/>
</dbReference>
<dbReference type="Gene3D" id="3.30.1240.10">
    <property type="match status" value="1"/>
</dbReference>
<proteinExistence type="predicted"/>
<dbReference type="SFLD" id="SFLDS00003">
    <property type="entry name" value="Haloacid_Dehalogenase"/>
    <property type="match status" value="1"/>
</dbReference>
<gene>
    <name evidence="1" type="ORF">HMPREF9393_2256</name>
</gene>
<keyword evidence="1" id="KW-0378">Hydrolase</keyword>
<dbReference type="AlphaFoldDB" id="F3UF52"/>
<dbReference type="Pfam" id="PF08282">
    <property type="entry name" value="Hydrolase_3"/>
    <property type="match status" value="1"/>
</dbReference>
<dbReference type="EMBL" id="AFFL01000009">
    <property type="protein sequence ID" value="EGJ36046.1"/>
    <property type="molecule type" value="Genomic_DNA"/>
</dbReference>
<dbReference type="SUPFAM" id="SSF56784">
    <property type="entry name" value="HAD-like"/>
    <property type="match status" value="1"/>
</dbReference>
<dbReference type="InterPro" id="IPR000150">
    <property type="entry name" value="Cof"/>
</dbReference>
<name>F3UF52_STRSA</name>
<protein>
    <submittedName>
        <fullName evidence="1">HAD superfamily hydrolase</fullName>
    </submittedName>
</protein>
<dbReference type="InterPro" id="IPR023214">
    <property type="entry name" value="HAD_sf"/>
</dbReference>
<dbReference type="NCBIfam" id="TIGR01484">
    <property type="entry name" value="HAD-SF-IIB"/>
    <property type="match status" value="1"/>
</dbReference>
<dbReference type="HOGENOM" id="CLU_044146_7_2_9"/>
<dbReference type="NCBIfam" id="TIGR00099">
    <property type="entry name" value="Cof-subfamily"/>
    <property type="match status" value="1"/>
</dbReference>
<dbReference type="PANTHER" id="PTHR10000">
    <property type="entry name" value="PHOSPHOSERINE PHOSPHATASE"/>
    <property type="match status" value="1"/>
</dbReference>
<comment type="caution">
    <text evidence="1">The sequence shown here is derived from an EMBL/GenBank/DDBJ whole genome shotgun (WGS) entry which is preliminary data.</text>
</comment>
<sequence>MRGFVKNEESICQFGLLEESTRQMRGKDEKEGSFMTRKIIFLDVDGTVIDYDNHIPESAVVAIRKAREKGHLVYVCTGRSKAEMPPKIWDIGFDGMIGGNGSYVEHKGEVVLHQLIPRDVAKRLVDWLQERRLEFYLESNNGLFASRGFREAARPVLRTYVLGKGVKPEKVLNMEAEEALHGLVYGGELYRDDLNKVSFILRSYQDHLDSKAAFPELKAGTWGGKGEHALFGDLGVKDITKAHAIEVLLKHLHADKADTLAFGDAKVDIPMLVYCQVGIAMGNGGAEIKAMADLVTDSVSQDGLYKAFEKLGLI</sequence>
<evidence type="ECO:0000313" key="2">
    <source>
        <dbReference type="Proteomes" id="UP000004171"/>
    </source>
</evidence>
<dbReference type="GO" id="GO:0005829">
    <property type="term" value="C:cytosol"/>
    <property type="evidence" value="ECO:0007669"/>
    <property type="project" value="TreeGrafter"/>
</dbReference>
<dbReference type="SFLD" id="SFLDG01140">
    <property type="entry name" value="C2.B:_Phosphomannomutase_and_P"/>
    <property type="match status" value="1"/>
</dbReference>
<dbReference type="PANTHER" id="PTHR10000:SF25">
    <property type="entry name" value="PHOSPHATASE YKRA-RELATED"/>
    <property type="match status" value="1"/>
</dbReference>
<dbReference type="GO" id="GO:0000287">
    <property type="term" value="F:magnesium ion binding"/>
    <property type="evidence" value="ECO:0007669"/>
    <property type="project" value="TreeGrafter"/>
</dbReference>
<accession>F3UF52</accession>